<dbReference type="Pfam" id="PF01420">
    <property type="entry name" value="Methylase_S"/>
    <property type="match status" value="1"/>
</dbReference>
<dbReference type="PANTHER" id="PTHR30408">
    <property type="entry name" value="TYPE-1 RESTRICTION ENZYME ECOKI SPECIFICITY PROTEIN"/>
    <property type="match status" value="1"/>
</dbReference>
<protein>
    <submittedName>
        <fullName evidence="5">Restriction endonuclease subunit S</fullName>
        <ecNumber evidence="5">3.1.21.-</ecNumber>
    </submittedName>
</protein>
<keyword evidence="5" id="KW-0378">Hydrolase</keyword>
<dbReference type="SUPFAM" id="SSF116734">
    <property type="entry name" value="DNA methylase specificity domain"/>
    <property type="match status" value="1"/>
</dbReference>
<evidence type="ECO:0000256" key="1">
    <source>
        <dbReference type="ARBA" id="ARBA00010923"/>
    </source>
</evidence>
<proteinExistence type="inferred from homology"/>
<gene>
    <name evidence="5" type="ORF">NX779_01045</name>
</gene>
<keyword evidence="6" id="KW-1185">Reference proteome</keyword>
<comment type="similarity">
    <text evidence="1">Belongs to the type-I restriction system S methylase family.</text>
</comment>
<dbReference type="EMBL" id="CP103424">
    <property type="protein sequence ID" value="UWD35217.1"/>
    <property type="molecule type" value="Genomic_DNA"/>
</dbReference>
<evidence type="ECO:0000256" key="3">
    <source>
        <dbReference type="ARBA" id="ARBA00023125"/>
    </source>
</evidence>
<evidence type="ECO:0000313" key="5">
    <source>
        <dbReference type="EMBL" id="UWD35217.1"/>
    </source>
</evidence>
<dbReference type="RefSeq" id="WP_259430368.1">
    <property type="nucleotide sequence ID" value="NZ_CP103424.1"/>
</dbReference>
<dbReference type="Gene3D" id="1.10.287.1120">
    <property type="entry name" value="Bipartite methylase S protein"/>
    <property type="match status" value="1"/>
</dbReference>
<dbReference type="InterPro" id="IPR000055">
    <property type="entry name" value="Restrct_endonuc_typeI_TRD"/>
</dbReference>
<evidence type="ECO:0000259" key="4">
    <source>
        <dbReference type="Pfam" id="PF01420"/>
    </source>
</evidence>
<dbReference type="Proteomes" id="UP001059819">
    <property type="component" value="Chromosome"/>
</dbReference>
<organism evidence="5 6">
    <name type="scientific">Mycoplasma cottewii</name>
    <dbReference type="NCBI Taxonomy" id="51364"/>
    <lineage>
        <taxon>Bacteria</taxon>
        <taxon>Bacillati</taxon>
        <taxon>Mycoplasmatota</taxon>
        <taxon>Mollicutes</taxon>
        <taxon>Mycoplasmataceae</taxon>
        <taxon>Mycoplasma</taxon>
    </lineage>
</organism>
<keyword evidence="5" id="KW-0540">Nuclease</keyword>
<evidence type="ECO:0000313" key="6">
    <source>
        <dbReference type="Proteomes" id="UP001059819"/>
    </source>
</evidence>
<keyword evidence="5" id="KW-0255">Endonuclease</keyword>
<keyword evidence="3" id="KW-0238">DNA-binding</keyword>
<dbReference type="GO" id="GO:0016787">
    <property type="term" value="F:hydrolase activity"/>
    <property type="evidence" value="ECO:0007669"/>
    <property type="project" value="UniProtKB-KW"/>
</dbReference>
<feature type="domain" description="Type I restriction modification DNA specificity" evidence="4">
    <location>
        <begin position="2"/>
        <end position="149"/>
    </location>
</feature>
<name>A0ABY5TX46_9MOLU</name>
<dbReference type="EC" id="3.1.21.-" evidence="5"/>
<dbReference type="InterPro" id="IPR052021">
    <property type="entry name" value="Type-I_RS_S_subunit"/>
</dbReference>
<dbReference type="Gene3D" id="3.90.220.20">
    <property type="entry name" value="DNA methylase specificity domains"/>
    <property type="match status" value="1"/>
</dbReference>
<dbReference type="PANTHER" id="PTHR30408:SF12">
    <property type="entry name" value="TYPE I RESTRICTION ENZYME MJAVIII SPECIFICITY SUBUNIT"/>
    <property type="match status" value="1"/>
</dbReference>
<reference evidence="5" key="1">
    <citation type="submission" date="2022-08" db="EMBL/GenBank/DDBJ databases">
        <title>Complete genome sequence of Mycoplasma cottewii type strain VIS.</title>
        <authorList>
            <person name="Spergser J."/>
        </authorList>
    </citation>
    <scope>NUCLEOTIDE SEQUENCE</scope>
    <source>
        <strain evidence="5">VIS</strain>
    </source>
</reference>
<evidence type="ECO:0000256" key="2">
    <source>
        <dbReference type="ARBA" id="ARBA00022747"/>
    </source>
</evidence>
<accession>A0ABY5TX46</accession>
<keyword evidence="2" id="KW-0680">Restriction system</keyword>
<dbReference type="GO" id="GO:0004519">
    <property type="term" value="F:endonuclease activity"/>
    <property type="evidence" value="ECO:0007669"/>
    <property type="project" value="UniProtKB-KW"/>
</dbReference>
<sequence>MKEIKLRELVKINIGKSYKHLKEGTHPVYASGGIISNVSDFLFDDESVLLPNVYSPENIIYVNKPFWTIDTMFWTQIKKDLVIPKYLYYYLKLMNFSFSLTGSILPRVTREKYYDTVVKLPDLERQQSVLKILNPIDDKIELNNKINDNLVY</sequence>
<dbReference type="InterPro" id="IPR044946">
    <property type="entry name" value="Restrct_endonuc_typeI_TRD_sf"/>
</dbReference>